<reference evidence="1 2" key="1">
    <citation type="journal article" date="2016" name="Nat. Commun.">
        <title>Thousands of microbial genomes shed light on interconnected biogeochemical processes in an aquifer system.</title>
        <authorList>
            <person name="Anantharaman K."/>
            <person name="Brown C.T."/>
            <person name="Hug L.A."/>
            <person name="Sharon I."/>
            <person name="Castelle C.J."/>
            <person name="Probst A.J."/>
            <person name="Thomas B.C."/>
            <person name="Singh A."/>
            <person name="Wilkins M.J."/>
            <person name="Karaoz U."/>
            <person name="Brodie E.L."/>
            <person name="Williams K.H."/>
            <person name="Hubbard S.S."/>
            <person name="Banfield J.F."/>
        </authorList>
    </citation>
    <scope>NUCLEOTIDE SEQUENCE [LARGE SCALE GENOMIC DNA]</scope>
</reference>
<dbReference type="AlphaFoldDB" id="A0A1F8C545"/>
<protein>
    <submittedName>
        <fullName evidence="1">Uncharacterized protein</fullName>
    </submittedName>
</protein>
<gene>
    <name evidence="1" type="ORF">A2975_01165</name>
</gene>
<comment type="caution">
    <text evidence="1">The sequence shown here is derived from an EMBL/GenBank/DDBJ whole genome shotgun (WGS) entry which is preliminary data.</text>
</comment>
<dbReference type="STRING" id="1802525.A2975_01165"/>
<accession>A0A1F8C545</accession>
<sequence length="107" mass="12527">MMRQQITVLLILWGIFSTSIAIFFWNKAQKLNAVNKTLFQSNELHKELVKNEVASYEAINDCFVVNRGLCEPKDFKKKLETLGDEADELYSQIHSYDKQIQTLKVWK</sequence>
<evidence type="ECO:0000313" key="2">
    <source>
        <dbReference type="Proteomes" id="UP000178429"/>
    </source>
</evidence>
<dbReference type="EMBL" id="MGHL01000001">
    <property type="protein sequence ID" value="OGM70868.1"/>
    <property type="molecule type" value="Genomic_DNA"/>
</dbReference>
<proteinExistence type="predicted"/>
<dbReference type="Proteomes" id="UP000178429">
    <property type="component" value="Unassembled WGS sequence"/>
</dbReference>
<name>A0A1F8C545_9BACT</name>
<organism evidence="1 2">
    <name type="scientific">Candidatus Woesebacteria bacterium RIFCSPLOWO2_01_FULL_44_14</name>
    <dbReference type="NCBI Taxonomy" id="1802525"/>
    <lineage>
        <taxon>Bacteria</taxon>
        <taxon>Candidatus Woeseibacteriota</taxon>
    </lineage>
</organism>
<evidence type="ECO:0000313" key="1">
    <source>
        <dbReference type="EMBL" id="OGM70868.1"/>
    </source>
</evidence>